<dbReference type="CDD" id="cd00593">
    <property type="entry name" value="RIBOc"/>
    <property type="match status" value="1"/>
</dbReference>
<evidence type="ECO:0000313" key="20">
    <source>
        <dbReference type="Proteomes" id="UP001170310"/>
    </source>
</evidence>
<dbReference type="PROSITE" id="PS50142">
    <property type="entry name" value="RNASE_3_2"/>
    <property type="match status" value="1"/>
</dbReference>
<dbReference type="FunFam" id="1.10.1520.10:FF:000001">
    <property type="entry name" value="Ribonuclease 3"/>
    <property type="match status" value="1"/>
</dbReference>
<feature type="active site" evidence="16">
    <location>
        <position position="63"/>
    </location>
</feature>
<dbReference type="GO" id="GO:0008033">
    <property type="term" value="P:tRNA processing"/>
    <property type="evidence" value="ECO:0007669"/>
    <property type="project" value="UniProtKB-KW"/>
</dbReference>
<keyword evidence="8 16" id="KW-0819">tRNA processing</keyword>
<evidence type="ECO:0000256" key="14">
    <source>
        <dbReference type="ARBA" id="ARBA00022842"/>
    </source>
</evidence>
<comment type="caution">
    <text evidence="19">The sequence shown here is derived from an EMBL/GenBank/DDBJ whole genome shotgun (WGS) entry which is preliminary data.</text>
</comment>
<dbReference type="HAMAP" id="MF_00104">
    <property type="entry name" value="RNase_III"/>
    <property type="match status" value="1"/>
</dbReference>
<accession>A0AAW7YNX2</accession>
<evidence type="ECO:0000256" key="6">
    <source>
        <dbReference type="ARBA" id="ARBA00022552"/>
    </source>
</evidence>
<dbReference type="AlphaFoldDB" id="A0AAW7YNX2"/>
<dbReference type="Gene3D" id="3.30.160.20">
    <property type="match status" value="1"/>
</dbReference>
<evidence type="ECO:0000256" key="10">
    <source>
        <dbReference type="ARBA" id="ARBA00022723"/>
    </source>
</evidence>
<evidence type="ECO:0000256" key="8">
    <source>
        <dbReference type="ARBA" id="ARBA00022694"/>
    </source>
</evidence>
<proteinExistence type="inferred from homology"/>
<keyword evidence="15 16" id="KW-0694">RNA-binding</keyword>
<keyword evidence="6 16" id="KW-0698">rRNA processing</keyword>
<dbReference type="EC" id="3.1.26.3" evidence="16"/>
<dbReference type="InterPro" id="IPR036389">
    <property type="entry name" value="RNase_III_sf"/>
</dbReference>
<dbReference type="Pfam" id="PF00035">
    <property type="entry name" value="dsrm"/>
    <property type="match status" value="1"/>
</dbReference>
<keyword evidence="20" id="KW-1185">Reference proteome</keyword>
<dbReference type="InterPro" id="IPR014720">
    <property type="entry name" value="dsRBD_dom"/>
</dbReference>
<reference evidence="19" key="1">
    <citation type="submission" date="2023-07" db="EMBL/GenBank/DDBJ databases">
        <title>Genome content predicts the carbon catabolic preferences of heterotrophic bacteria.</title>
        <authorList>
            <person name="Gralka M."/>
        </authorList>
    </citation>
    <scope>NUCLEOTIDE SEQUENCE</scope>
    <source>
        <strain evidence="19">E2R20</strain>
    </source>
</reference>
<dbReference type="Gene3D" id="1.10.1520.10">
    <property type="entry name" value="Ribonuclease III domain"/>
    <property type="match status" value="1"/>
</dbReference>
<keyword evidence="13 16" id="KW-0378">Hydrolase</keyword>
<feature type="domain" description="DRBM" evidence="17">
    <location>
        <begin position="172"/>
        <end position="241"/>
    </location>
</feature>
<keyword evidence="7 16" id="KW-0507">mRNA processing</keyword>
<gene>
    <name evidence="16 19" type="primary">rnc</name>
    <name evidence="19" type="ORF">Q4528_07315</name>
</gene>
<dbReference type="InterPro" id="IPR000999">
    <property type="entry name" value="RNase_III_dom"/>
</dbReference>
<dbReference type="GO" id="GO:0005737">
    <property type="term" value="C:cytoplasm"/>
    <property type="evidence" value="ECO:0007669"/>
    <property type="project" value="UniProtKB-SubCell"/>
</dbReference>
<comment type="subunit">
    <text evidence="4 16">Homodimer.</text>
</comment>
<evidence type="ECO:0000256" key="15">
    <source>
        <dbReference type="ARBA" id="ARBA00022884"/>
    </source>
</evidence>
<name>A0AAW7YNX2_9STAP</name>
<dbReference type="PROSITE" id="PS00517">
    <property type="entry name" value="RNASE_3_1"/>
    <property type="match status" value="1"/>
</dbReference>
<dbReference type="GO" id="GO:0003725">
    <property type="term" value="F:double-stranded RNA binding"/>
    <property type="evidence" value="ECO:0007669"/>
    <property type="project" value="TreeGrafter"/>
</dbReference>
<feature type="domain" description="RNase III" evidence="18">
    <location>
        <begin position="17"/>
        <end position="146"/>
    </location>
</feature>
<dbReference type="GO" id="GO:0046872">
    <property type="term" value="F:metal ion binding"/>
    <property type="evidence" value="ECO:0007669"/>
    <property type="project" value="UniProtKB-KW"/>
</dbReference>
<organism evidence="19 20">
    <name type="scientific">Staphylococcus pasteuri_A</name>
    <dbReference type="NCBI Taxonomy" id="3062664"/>
    <lineage>
        <taxon>Bacteria</taxon>
        <taxon>Bacillati</taxon>
        <taxon>Bacillota</taxon>
        <taxon>Bacilli</taxon>
        <taxon>Bacillales</taxon>
        <taxon>Staphylococcaceae</taxon>
        <taxon>Staphylococcus</taxon>
    </lineage>
</organism>
<evidence type="ECO:0000256" key="16">
    <source>
        <dbReference type="HAMAP-Rule" id="MF_00104"/>
    </source>
</evidence>
<evidence type="ECO:0000256" key="13">
    <source>
        <dbReference type="ARBA" id="ARBA00022801"/>
    </source>
</evidence>
<evidence type="ECO:0000256" key="2">
    <source>
        <dbReference type="ARBA" id="ARBA00004496"/>
    </source>
</evidence>
<dbReference type="GO" id="GO:0019843">
    <property type="term" value="F:rRNA binding"/>
    <property type="evidence" value="ECO:0007669"/>
    <property type="project" value="UniProtKB-KW"/>
</dbReference>
<dbReference type="InterPro" id="IPR011907">
    <property type="entry name" value="RNase_III"/>
</dbReference>
<evidence type="ECO:0000256" key="9">
    <source>
        <dbReference type="ARBA" id="ARBA00022722"/>
    </source>
</evidence>
<feature type="active site" evidence="16">
    <location>
        <position position="135"/>
    </location>
</feature>
<comment type="cofactor">
    <cofactor evidence="16">
        <name>Mg(2+)</name>
        <dbReference type="ChEBI" id="CHEBI:18420"/>
    </cofactor>
</comment>
<dbReference type="GO" id="GO:0004525">
    <property type="term" value="F:ribonuclease III activity"/>
    <property type="evidence" value="ECO:0007669"/>
    <property type="project" value="UniProtKB-UniRule"/>
</dbReference>
<keyword evidence="14 16" id="KW-0460">Magnesium</keyword>
<keyword evidence="9 16" id="KW-0540">Nuclease</keyword>
<evidence type="ECO:0000256" key="3">
    <source>
        <dbReference type="ARBA" id="ARBA00010183"/>
    </source>
</evidence>
<dbReference type="GO" id="GO:0006364">
    <property type="term" value="P:rRNA processing"/>
    <property type="evidence" value="ECO:0007669"/>
    <property type="project" value="UniProtKB-UniRule"/>
</dbReference>
<comment type="subcellular location">
    <subcellularLocation>
        <location evidence="2 16">Cytoplasm</location>
    </subcellularLocation>
</comment>
<dbReference type="GO" id="GO:0042802">
    <property type="term" value="F:identical protein binding"/>
    <property type="evidence" value="ECO:0007669"/>
    <property type="project" value="UniProtKB-ARBA"/>
</dbReference>
<protein>
    <recommendedName>
        <fullName evidence="16">Ribonuclease 3</fullName>
        <ecNumber evidence="16">3.1.26.3</ecNumber>
    </recommendedName>
    <alternativeName>
        <fullName evidence="16">Ribonuclease III</fullName>
        <shortName evidence="16">RNase III</shortName>
    </alternativeName>
</protein>
<evidence type="ECO:0000256" key="4">
    <source>
        <dbReference type="ARBA" id="ARBA00011738"/>
    </source>
</evidence>
<dbReference type="Pfam" id="PF14622">
    <property type="entry name" value="Ribonucleas_3_3"/>
    <property type="match status" value="1"/>
</dbReference>
<dbReference type="SMART" id="SM00535">
    <property type="entry name" value="RIBOc"/>
    <property type="match status" value="1"/>
</dbReference>
<comment type="function">
    <text evidence="16">Digests double-stranded RNA. Involved in the processing of primary rRNA transcript to yield the immediate precursors to the large and small rRNAs (23S and 16S). Processes some mRNAs, and tRNAs when they are encoded in the rRNA operon. Processes pre-crRNA and tracrRNA of type II CRISPR loci if present in the organism.</text>
</comment>
<evidence type="ECO:0000256" key="1">
    <source>
        <dbReference type="ARBA" id="ARBA00000109"/>
    </source>
</evidence>
<feature type="binding site" evidence="16">
    <location>
        <position position="132"/>
    </location>
    <ligand>
        <name>Mg(2+)</name>
        <dbReference type="ChEBI" id="CHEBI:18420"/>
    </ligand>
</feature>
<comment type="catalytic activity">
    <reaction evidence="1 16">
        <text>Endonucleolytic cleavage to 5'-phosphomonoester.</text>
        <dbReference type="EC" id="3.1.26.3"/>
    </reaction>
</comment>
<dbReference type="SUPFAM" id="SSF69065">
    <property type="entry name" value="RNase III domain-like"/>
    <property type="match status" value="1"/>
</dbReference>
<keyword evidence="5 16" id="KW-0963">Cytoplasm</keyword>
<dbReference type="FunFam" id="3.30.160.20:FF:000003">
    <property type="entry name" value="Ribonuclease 3"/>
    <property type="match status" value="1"/>
</dbReference>
<dbReference type="NCBIfam" id="TIGR02191">
    <property type="entry name" value="RNaseIII"/>
    <property type="match status" value="1"/>
</dbReference>
<keyword evidence="12 16" id="KW-0255">Endonuclease</keyword>
<dbReference type="GO" id="GO:0010468">
    <property type="term" value="P:regulation of gene expression"/>
    <property type="evidence" value="ECO:0007669"/>
    <property type="project" value="TreeGrafter"/>
</dbReference>
<evidence type="ECO:0000256" key="5">
    <source>
        <dbReference type="ARBA" id="ARBA00022490"/>
    </source>
</evidence>
<evidence type="ECO:0000256" key="12">
    <source>
        <dbReference type="ARBA" id="ARBA00022759"/>
    </source>
</evidence>
<feature type="binding site" evidence="16">
    <location>
        <position position="135"/>
    </location>
    <ligand>
        <name>Mg(2+)</name>
        <dbReference type="ChEBI" id="CHEBI:18420"/>
    </ligand>
</feature>
<dbReference type="GO" id="GO:0006397">
    <property type="term" value="P:mRNA processing"/>
    <property type="evidence" value="ECO:0007669"/>
    <property type="project" value="UniProtKB-UniRule"/>
</dbReference>
<feature type="binding site" evidence="16">
    <location>
        <position position="59"/>
    </location>
    <ligand>
        <name>Mg(2+)</name>
        <dbReference type="ChEBI" id="CHEBI:18420"/>
    </ligand>
</feature>
<dbReference type="CDD" id="cd10845">
    <property type="entry name" value="DSRM_RNAse_III_family"/>
    <property type="match status" value="1"/>
</dbReference>
<dbReference type="SUPFAM" id="SSF54768">
    <property type="entry name" value="dsRNA-binding domain-like"/>
    <property type="match status" value="1"/>
</dbReference>
<dbReference type="PANTHER" id="PTHR11207">
    <property type="entry name" value="RIBONUCLEASE III"/>
    <property type="match status" value="1"/>
</dbReference>
<keyword evidence="11 16" id="KW-0699">rRNA-binding</keyword>
<evidence type="ECO:0000259" key="18">
    <source>
        <dbReference type="PROSITE" id="PS50142"/>
    </source>
</evidence>
<keyword evidence="10 16" id="KW-0479">Metal-binding</keyword>
<evidence type="ECO:0000256" key="7">
    <source>
        <dbReference type="ARBA" id="ARBA00022664"/>
    </source>
</evidence>
<dbReference type="PROSITE" id="PS50137">
    <property type="entry name" value="DS_RBD"/>
    <property type="match status" value="1"/>
</dbReference>
<comment type="similarity">
    <text evidence="3">Belongs to the ribonuclease III family.</text>
</comment>
<dbReference type="PANTHER" id="PTHR11207:SF0">
    <property type="entry name" value="RIBONUCLEASE 3"/>
    <property type="match status" value="1"/>
</dbReference>
<sequence length="242" mass="27933">MTNHKKTEMVNQFRKQFAQKMQELGFEYQNIDLYQQAFSHSSFINDFNMDRLAHNERLEFLGDAVLELTVSRYLFDKHPDLPEGNLTKMRATIVCEPSLVIFANKIKLNELILLGKGEEKTGGRTRPSLISDAFEAFVGALYLDQGLDTVWKFAEKIIFPYVEDDELDGVVDFKTQFQEFVHTQNKGDVTYRLIKEEGPAHHRLFTSEVILEKQAVAEGKGKTKKESEQKAAERAYKLMKNK</sequence>
<evidence type="ECO:0000256" key="11">
    <source>
        <dbReference type="ARBA" id="ARBA00022730"/>
    </source>
</evidence>
<dbReference type="SMART" id="SM00358">
    <property type="entry name" value="DSRM"/>
    <property type="match status" value="1"/>
</dbReference>
<dbReference type="EMBL" id="JAUOQO010000005">
    <property type="protein sequence ID" value="MDO6573964.1"/>
    <property type="molecule type" value="Genomic_DNA"/>
</dbReference>
<dbReference type="Proteomes" id="UP001170310">
    <property type="component" value="Unassembled WGS sequence"/>
</dbReference>
<dbReference type="RefSeq" id="WP_046466603.1">
    <property type="nucleotide sequence ID" value="NZ_JAUOQO010000005.1"/>
</dbReference>
<evidence type="ECO:0000259" key="17">
    <source>
        <dbReference type="PROSITE" id="PS50137"/>
    </source>
</evidence>
<evidence type="ECO:0000313" key="19">
    <source>
        <dbReference type="EMBL" id="MDO6573964.1"/>
    </source>
</evidence>